<evidence type="ECO:0000259" key="5">
    <source>
        <dbReference type="PROSITE" id="PS50943"/>
    </source>
</evidence>
<dbReference type="SUPFAM" id="SSF53822">
    <property type="entry name" value="Periplasmic binding protein-like I"/>
    <property type="match status" value="1"/>
</dbReference>
<dbReference type="EMBL" id="JACHFR010000002">
    <property type="protein sequence ID" value="MBB5218712.1"/>
    <property type="molecule type" value="Genomic_DNA"/>
</dbReference>
<protein>
    <submittedName>
        <fullName evidence="6">DNA-binding LacI/PurR family transcriptional regulator</fullName>
    </submittedName>
</protein>
<dbReference type="CDD" id="cd06267">
    <property type="entry name" value="PBP1_LacI_sugar_binding-like"/>
    <property type="match status" value="1"/>
</dbReference>
<dbReference type="PANTHER" id="PTHR30146:SF150">
    <property type="entry name" value="ARABINOSE METABOLISM TRANSCRIPTIONAL REPRESSOR"/>
    <property type="match status" value="1"/>
</dbReference>
<evidence type="ECO:0000256" key="2">
    <source>
        <dbReference type="ARBA" id="ARBA00023125"/>
    </source>
</evidence>
<dbReference type="GO" id="GO:0000976">
    <property type="term" value="F:transcription cis-regulatory region binding"/>
    <property type="evidence" value="ECO:0007669"/>
    <property type="project" value="TreeGrafter"/>
</dbReference>
<gene>
    <name evidence="6" type="ORF">HNP77_001081</name>
</gene>
<keyword evidence="1" id="KW-0805">Transcription regulation</keyword>
<dbReference type="AlphaFoldDB" id="A0A840SH32"/>
<dbReference type="RefSeq" id="WP_184652157.1">
    <property type="nucleotide sequence ID" value="NZ_JACHFR010000002.1"/>
</dbReference>
<dbReference type="PANTHER" id="PTHR30146">
    <property type="entry name" value="LACI-RELATED TRANSCRIPTIONAL REPRESSOR"/>
    <property type="match status" value="1"/>
</dbReference>
<keyword evidence="2 6" id="KW-0238">DNA-binding</keyword>
<dbReference type="InterPro" id="IPR028082">
    <property type="entry name" value="Peripla_BP_I"/>
</dbReference>
<feature type="domain" description="HTH cro/C1-type" evidence="5">
    <location>
        <begin position="2"/>
        <end position="53"/>
    </location>
</feature>
<keyword evidence="7" id="KW-1185">Reference proteome</keyword>
<name>A0A840SH32_9SPIR</name>
<dbReference type="Pfam" id="PF00356">
    <property type="entry name" value="LacI"/>
    <property type="match status" value="1"/>
</dbReference>
<dbReference type="Gene3D" id="3.40.50.2300">
    <property type="match status" value="2"/>
</dbReference>
<sequence>MKKNITIVDIAREAGVSVSTVSRVLTGKVKVNEEKRKKIQAVIDKYNFQPNALARGLISSKSNLIGILTADIRNPFYSTLFVSCEQAATERGYNLLLCNSFSDRLNEFSLVDRLSQQKVDAMILIGGAPDEINTDQEYASKVNAIAEDTPVIVTGNLTGANCTRVNINEKKAMTLVMDYLLSLKGINSIAFAGGSCKNLSKVILHDCYKTMLKKKGIPYIPEFDVENERYDEVGGHEAMNKIFDSGKVPDVVIAVNDFTAVGILKSIHEHNLNVPQDISVVSFDDTYIASLVTPQLTSIGYNYWEFGEKIISTAIKLIEGEDVPSEILIEPKLIIRGSCKTEK</sequence>
<evidence type="ECO:0000313" key="6">
    <source>
        <dbReference type="EMBL" id="MBB5218712.1"/>
    </source>
</evidence>
<dbReference type="InterPro" id="IPR010982">
    <property type="entry name" value="Lambda_DNA-bd_dom_sf"/>
</dbReference>
<dbReference type="InterPro" id="IPR001387">
    <property type="entry name" value="Cro/C1-type_HTH"/>
</dbReference>
<reference evidence="6 7" key="1">
    <citation type="submission" date="2020-08" db="EMBL/GenBank/DDBJ databases">
        <title>Genomic Encyclopedia of Type Strains, Phase IV (KMG-IV): sequencing the most valuable type-strain genomes for metagenomic binning, comparative biology and taxonomic classification.</title>
        <authorList>
            <person name="Goeker M."/>
        </authorList>
    </citation>
    <scope>NUCLEOTIDE SEQUENCE [LARGE SCALE GENOMIC DNA]</scope>
    <source>
        <strain evidence="6 7">DSM 103679</strain>
    </source>
</reference>
<dbReference type="PRINTS" id="PR00036">
    <property type="entry name" value="HTHLACI"/>
</dbReference>
<evidence type="ECO:0000256" key="3">
    <source>
        <dbReference type="ARBA" id="ARBA00023163"/>
    </source>
</evidence>
<dbReference type="SMART" id="SM00354">
    <property type="entry name" value="HTH_LACI"/>
    <property type="match status" value="1"/>
</dbReference>
<dbReference type="Pfam" id="PF13377">
    <property type="entry name" value="Peripla_BP_3"/>
    <property type="match status" value="1"/>
</dbReference>
<dbReference type="GO" id="GO:0003700">
    <property type="term" value="F:DNA-binding transcription factor activity"/>
    <property type="evidence" value="ECO:0007669"/>
    <property type="project" value="TreeGrafter"/>
</dbReference>
<dbReference type="InterPro" id="IPR046335">
    <property type="entry name" value="LacI/GalR-like_sensor"/>
</dbReference>
<comment type="caution">
    <text evidence="6">The sequence shown here is derived from an EMBL/GenBank/DDBJ whole genome shotgun (WGS) entry which is preliminary data.</text>
</comment>
<dbReference type="PROSITE" id="PS50932">
    <property type="entry name" value="HTH_LACI_2"/>
    <property type="match status" value="1"/>
</dbReference>
<evidence type="ECO:0000259" key="4">
    <source>
        <dbReference type="PROSITE" id="PS50932"/>
    </source>
</evidence>
<evidence type="ECO:0000313" key="7">
    <source>
        <dbReference type="Proteomes" id="UP000578697"/>
    </source>
</evidence>
<dbReference type="Gene3D" id="1.10.260.40">
    <property type="entry name" value="lambda repressor-like DNA-binding domains"/>
    <property type="match status" value="1"/>
</dbReference>
<accession>A0A840SH32</accession>
<dbReference type="PROSITE" id="PS50943">
    <property type="entry name" value="HTH_CROC1"/>
    <property type="match status" value="1"/>
</dbReference>
<organism evidence="6 7">
    <name type="scientific">Treponema rectale</name>
    <dbReference type="NCBI Taxonomy" id="744512"/>
    <lineage>
        <taxon>Bacteria</taxon>
        <taxon>Pseudomonadati</taxon>
        <taxon>Spirochaetota</taxon>
        <taxon>Spirochaetia</taxon>
        <taxon>Spirochaetales</taxon>
        <taxon>Treponemataceae</taxon>
        <taxon>Treponema</taxon>
    </lineage>
</organism>
<dbReference type="SUPFAM" id="SSF47413">
    <property type="entry name" value="lambda repressor-like DNA-binding domains"/>
    <property type="match status" value="1"/>
</dbReference>
<dbReference type="PROSITE" id="PS00356">
    <property type="entry name" value="HTH_LACI_1"/>
    <property type="match status" value="1"/>
</dbReference>
<proteinExistence type="predicted"/>
<dbReference type="InterPro" id="IPR000843">
    <property type="entry name" value="HTH_LacI"/>
</dbReference>
<feature type="domain" description="HTH lacI-type" evidence="4">
    <location>
        <begin position="5"/>
        <end position="59"/>
    </location>
</feature>
<dbReference type="Proteomes" id="UP000578697">
    <property type="component" value="Unassembled WGS sequence"/>
</dbReference>
<dbReference type="CDD" id="cd01392">
    <property type="entry name" value="HTH_LacI"/>
    <property type="match status" value="1"/>
</dbReference>
<keyword evidence="3" id="KW-0804">Transcription</keyword>
<evidence type="ECO:0000256" key="1">
    <source>
        <dbReference type="ARBA" id="ARBA00023015"/>
    </source>
</evidence>